<reference evidence="8 9" key="1">
    <citation type="journal article" date="2008" name="Nature">
        <title>The genome of the model beetle and pest Tribolium castaneum.</title>
        <authorList>
            <consortium name="Tribolium Genome Sequencing Consortium"/>
            <person name="Richards S."/>
            <person name="Gibbs R.A."/>
            <person name="Weinstock G.M."/>
            <person name="Brown S.J."/>
            <person name="Denell R."/>
            <person name="Beeman R.W."/>
            <person name="Gibbs R."/>
            <person name="Beeman R.W."/>
            <person name="Brown S.J."/>
            <person name="Bucher G."/>
            <person name="Friedrich M."/>
            <person name="Grimmelikhuijzen C.J."/>
            <person name="Klingler M."/>
            <person name="Lorenzen M."/>
            <person name="Richards S."/>
            <person name="Roth S."/>
            <person name="Schroder R."/>
            <person name="Tautz D."/>
            <person name="Zdobnov E.M."/>
            <person name="Muzny D."/>
            <person name="Gibbs R.A."/>
            <person name="Weinstock G.M."/>
            <person name="Attaway T."/>
            <person name="Bell S."/>
            <person name="Buhay C.J."/>
            <person name="Chandrabose M.N."/>
            <person name="Chavez D."/>
            <person name="Clerk-Blankenburg K.P."/>
            <person name="Cree A."/>
            <person name="Dao M."/>
            <person name="Davis C."/>
            <person name="Chacko J."/>
            <person name="Dinh H."/>
            <person name="Dugan-Rocha S."/>
            <person name="Fowler G."/>
            <person name="Garner T.T."/>
            <person name="Garnes J."/>
            <person name="Gnirke A."/>
            <person name="Hawes A."/>
            <person name="Hernandez J."/>
            <person name="Hines S."/>
            <person name="Holder M."/>
            <person name="Hume J."/>
            <person name="Jhangiani S.N."/>
            <person name="Joshi V."/>
            <person name="Khan Z.M."/>
            <person name="Jackson L."/>
            <person name="Kovar C."/>
            <person name="Kowis A."/>
            <person name="Lee S."/>
            <person name="Lewis L.R."/>
            <person name="Margolis J."/>
            <person name="Morgan M."/>
            <person name="Nazareth L.V."/>
            <person name="Nguyen N."/>
            <person name="Okwuonu G."/>
            <person name="Parker D."/>
            <person name="Richards S."/>
            <person name="Ruiz S.J."/>
            <person name="Santibanez J."/>
            <person name="Savard J."/>
            <person name="Scherer S.E."/>
            <person name="Schneider B."/>
            <person name="Sodergren E."/>
            <person name="Tautz D."/>
            <person name="Vattahil S."/>
            <person name="Villasana D."/>
            <person name="White C.S."/>
            <person name="Wright R."/>
            <person name="Park Y."/>
            <person name="Beeman R.W."/>
            <person name="Lord J."/>
            <person name="Oppert B."/>
            <person name="Lorenzen M."/>
            <person name="Brown S."/>
            <person name="Wang L."/>
            <person name="Savard J."/>
            <person name="Tautz D."/>
            <person name="Richards S."/>
            <person name="Weinstock G."/>
            <person name="Gibbs R.A."/>
            <person name="Liu Y."/>
            <person name="Worley K."/>
            <person name="Weinstock G."/>
            <person name="Elsik C.G."/>
            <person name="Reese J.T."/>
            <person name="Elhaik E."/>
            <person name="Landan G."/>
            <person name="Graur D."/>
            <person name="Arensburger P."/>
            <person name="Atkinson P."/>
            <person name="Beeman R.W."/>
            <person name="Beidler J."/>
            <person name="Brown S.J."/>
            <person name="Demuth J.P."/>
            <person name="Drury D.W."/>
            <person name="Du Y.Z."/>
            <person name="Fujiwara H."/>
            <person name="Lorenzen M."/>
            <person name="Maselli V."/>
            <person name="Osanai M."/>
            <person name="Park Y."/>
            <person name="Robertson H.M."/>
            <person name="Tu Z."/>
            <person name="Wang J.J."/>
            <person name="Wang S."/>
            <person name="Richards S."/>
            <person name="Song H."/>
            <person name="Zhang L."/>
            <person name="Sodergren E."/>
            <person name="Werner D."/>
            <person name="Stanke M."/>
            <person name="Morgenstern B."/>
            <person name="Solovyev V."/>
            <person name="Kosarev P."/>
            <person name="Brown G."/>
            <person name="Chen H.C."/>
            <person name="Ermolaeva O."/>
            <person name="Hlavina W."/>
            <person name="Kapustin Y."/>
            <person name="Kiryutin B."/>
            <person name="Kitts P."/>
            <person name="Maglott D."/>
            <person name="Pruitt K."/>
            <person name="Sapojnikov V."/>
            <person name="Souvorov A."/>
            <person name="Mackey A.J."/>
            <person name="Waterhouse R.M."/>
            <person name="Wyder S."/>
            <person name="Zdobnov E.M."/>
            <person name="Zdobnov E.M."/>
            <person name="Wyder S."/>
            <person name="Kriventseva E.V."/>
            <person name="Kadowaki T."/>
            <person name="Bork P."/>
            <person name="Aranda M."/>
            <person name="Bao R."/>
            <person name="Beermann A."/>
            <person name="Berns N."/>
            <person name="Bolognesi R."/>
            <person name="Bonneton F."/>
            <person name="Bopp D."/>
            <person name="Brown S.J."/>
            <person name="Bucher G."/>
            <person name="Butts T."/>
            <person name="Chaumot A."/>
            <person name="Denell R.E."/>
            <person name="Ferrier D.E."/>
            <person name="Friedrich M."/>
            <person name="Gordon C.M."/>
            <person name="Jindra M."/>
            <person name="Klingler M."/>
            <person name="Lan Q."/>
            <person name="Lattorff H.M."/>
            <person name="Laudet V."/>
            <person name="von Levetsow C."/>
            <person name="Liu Z."/>
            <person name="Lutz R."/>
            <person name="Lynch J.A."/>
            <person name="da Fonseca R.N."/>
            <person name="Posnien N."/>
            <person name="Reuter R."/>
            <person name="Roth S."/>
            <person name="Savard J."/>
            <person name="Schinko J.B."/>
            <person name="Schmitt C."/>
            <person name="Schoppmeier M."/>
            <person name="Schroder R."/>
            <person name="Shippy T.D."/>
            <person name="Simonnet F."/>
            <person name="Marques-Souza H."/>
            <person name="Tautz D."/>
            <person name="Tomoyasu Y."/>
            <person name="Trauner J."/>
            <person name="Van der Zee M."/>
            <person name="Vervoort M."/>
            <person name="Wittkopp N."/>
            <person name="Wimmer E.A."/>
            <person name="Yang X."/>
            <person name="Jones A.K."/>
            <person name="Sattelle D.B."/>
            <person name="Ebert P.R."/>
            <person name="Nelson D."/>
            <person name="Scott J.G."/>
            <person name="Beeman R.W."/>
            <person name="Muthukrishnan S."/>
            <person name="Kramer K.J."/>
            <person name="Arakane Y."/>
            <person name="Beeman R.W."/>
            <person name="Zhu Q."/>
            <person name="Hogenkamp D."/>
            <person name="Dixit R."/>
            <person name="Oppert B."/>
            <person name="Jiang H."/>
            <person name="Zou Z."/>
            <person name="Marshall J."/>
            <person name="Elpidina E."/>
            <person name="Vinokurov K."/>
            <person name="Oppert C."/>
            <person name="Zou Z."/>
            <person name="Evans J."/>
            <person name="Lu Z."/>
            <person name="Zhao P."/>
            <person name="Sumathipala N."/>
            <person name="Altincicek B."/>
            <person name="Vilcinskas A."/>
            <person name="Williams M."/>
            <person name="Hultmark D."/>
            <person name="Hetru C."/>
            <person name="Jiang H."/>
            <person name="Grimmelikhuijzen C.J."/>
            <person name="Hauser F."/>
            <person name="Cazzamali G."/>
            <person name="Williamson M."/>
            <person name="Park Y."/>
            <person name="Li B."/>
            <person name="Tanaka Y."/>
            <person name="Predel R."/>
            <person name="Neupert S."/>
            <person name="Schachtner J."/>
            <person name="Verleyen P."/>
            <person name="Raible F."/>
            <person name="Bork P."/>
            <person name="Friedrich M."/>
            <person name="Walden K.K."/>
            <person name="Robertson H.M."/>
            <person name="Angeli S."/>
            <person name="Foret S."/>
            <person name="Bucher G."/>
            <person name="Schuetz S."/>
            <person name="Maleszka R."/>
            <person name="Wimmer E.A."/>
            <person name="Beeman R.W."/>
            <person name="Lorenzen M."/>
            <person name="Tomoyasu Y."/>
            <person name="Miller S.C."/>
            <person name="Grossmann D."/>
            <person name="Bucher G."/>
        </authorList>
    </citation>
    <scope>NUCLEOTIDE SEQUENCE [LARGE SCALE GENOMIC DNA]</scope>
    <source>
        <strain evidence="8 9">Georgia GA2</strain>
    </source>
</reference>
<dbReference type="SMART" id="SM00832">
    <property type="entry name" value="C8"/>
    <property type="match status" value="1"/>
</dbReference>
<dbReference type="OMA" id="WHFANSW"/>
<evidence type="ECO:0000313" key="8">
    <source>
        <dbReference type="EMBL" id="EFA10783.2"/>
    </source>
</evidence>
<evidence type="ECO:0000256" key="5">
    <source>
        <dbReference type="SAM" id="SignalP"/>
    </source>
</evidence>
<name>D6WZI1_TRICA</name>
<feature type="domain" description="VWFD" evidence="7">
    <location>
        <begin position="351"/>
        <end position="527"/>
    </location>
</feature>
<evidence type="ECO:0000259" key="6">
    <source>
        <dbReference type="PROSITE" id="PS50184"/>
    </source>
</evidence>
<dbReference type="PROSITE" id="PS51233">
    <property type="entry name" value="VWFD"/>
    <property type="match status" value="1"/>
</dbReference>
<dbReference type="PROSITE" id="PS50184">
    <property type="entry name" value="VWFC_2"/>
    <property type="match status" value="3"/>
</dbReference>
<evidence type="ECO:0000313" key="9">
    <source>
        <dbReference type="Proteomes" id="UP000007266"/>
    </source>
</evidence>
<dbReference type="InterPro" id="IPR001846">
    <property type="entry name" value="VWF_type-D"/>
</dbReference>
<evidence type="ECO:0000256" key="1">
    <source>
        <dbReference type="ARBA" id="ARBA00004613"/>
    </source>
</evidence>
<dbReference type="AlphaFoldDB" id="D6WZI1"/>
<dbReference type="Pfam" id="PF00093">
    <property type="entry name" value="VWC"/>
    <property type="match status" value="2"/>
</dbReference>
<dbReference type="InterPro" id="IPR001007">
    <property type="entry name" value="VWF_dom"/>
</dbReference>
<dbReference type="SMART" id="SM00214">
    <property type="entry name" value="VWC"/>
    <property type="match status" value="5"/>
</dbReference>
<keyword evidence="3 5" id="KW-0732">Signal</keyword>
<dbReference type="Proteomes" id="UP000007266">
    <property type="component" value="Linkage group 9"/>
</dbReference>
<gene>
    <name evidence="8" type="primary">AUGUSTUS-3.0.2_12674</name>
    <name evidence="8" type="ORF">TcasGA2_TC012674</name>
</gene>
<dbReference type="InParanoid" id="D6WZI1"/>
<keyword evidence="4" id="KW-0677">Repeat</keyword>
<dbReference type="FunCoup" id="D6WZI1">
    <property type="interactions" value="157"/>
</dbReference>
<evidence type="ECO:0000256" key="2">
    <source>
        <dbReference type="ARBA" id="ARBA00022525"/>
    </source>
</evidence>
<feature type="domain" description="VWFC" evidence="6">
    <location>
        <begin position="150"/>
        <end position="210"/>
    </location>
</feature>
<dbReference type="GO" id="GO:0005576">
    <property type="term" value="C:extracellular region"/>
    <property type="evidence" value="ECO:0000318"/>
    <property type="project" value="GO_Central"/>
</dbReference>
<dbReference type="SUPFAM" id="SSF57603">
    <property type="entry name" value="FnI-like domain"/>
    <property type="match status" value="5"/>
</dbReference>
<reference evidence="8 9" key="2">
    <citation type="journal article" date="2010" name="Nucleic Acids Res.">
        <title>BeetleBase in 2010: revisions to provide comprehensive genomic information for Tribolium castaneum.</title>
        <authorList>
            <person name="Kim H.S."/>
            <person name="Murphy T."/>
            <person name="Xia J."/>
            <person name="Caragea D."/>
            <person name="Park Y."/>
            <person name="Beeman R.W."/>
            <person name="Lorenzen M.D."/>
            <person name="Butcher S."/>
            <person name="Manak J.R."/>
            <person name="Brown S.J."/>
        </authorList>
    </citation>
    <scope>GENOME REANNOTATION</scope>
    <source>
        <strain evidence="8 9">Georgia GA2</strain>
    </source>
</reference>
<feature type="domain" description="VWFC" evidence="6">
    <location>
        <begin position="286"/>
        <end position="347"/>
    </location>
</feature>
<dbReference type="eggNOG" id="KOG1216">
    <property type="taxonomic scope" value="Eukaryota"/>
</dbReference>
<dbReference type="Pfam" id="PF00094">
    <property type="entry name" value="VWD"/>
    <property type="match status" value="1"/>
</dbReference>
<dbReference type="SMART" id="SM00216">
    <property type="entry name" value="VWD"/>
    <property type="match status" value="1"/>
</dbReference>
<dbReference type="GO" id="GO:0030513">
    <property type="term" value="P:positive regulation of BMP signaling pathway"/>
    <property type="evidence" value="ECO:0000318"/>
    <property type="project" value="GO_Central"/>
</dbReference>
<dbReference type="HOGENOM" id="CLU_018024_2_0_1"/>
<evidence type="ECO:0000259" key="7">
    <source>
        <dbReference type="PROSITE" id="PS51233"/>
    </source>
</evidence>
<dbReference type="PANTHER" id="PTHR46698">
    <property type="entry name" value="CROSSVEINLESS 2"/>
    <property type="match status" value="1"/>
</dbReference>
<organism evidence="8 9">
    <name type="scientific">Tribolium castaneum</name>
    <name type="common">Red flour beetle</name>
    <dbReference type="NCBI Taxonomy" id="7070"/>
    <lineage>
        <taxon>Eukaryota</taxon>
        <taxon>Metazoa</taxon>
        <taxon>Ecdysozoa</taxon>
        <taxon>Arthropoda</taxon>
        <taxon>Hexapoda</taxon>
        <taxon>Insecta</taxon>
        <taxon>Pterygota</taxon>
        <taxon>Neoptera</taxon>
        <taxon>Endopterygota</taxon>
        <taxon>Coleoptera</taxon>
        <taxon>Polyphaga</taxon>
        <taxon>Cucujiformia</taxon>
        <taxon>Tenebrionidae</taxon>
        <taxon>Tenebrionidae incertae sedis</taxon>
        <taxon>Tribolium</taxon>
    </lineage>
</organism>
<dbReference type="Pfam" id="PF08742">
    <property type="entry name" value="C8"/>
    <property type="match status" value="1"/>
</dbReference>
<dbReference type="STRING" id="7070.D6WZI1"/>
<dbReference type="PANTHER" id="PTHR46698:SF4">
    <property type="entry name" value="CROSSVEINLESS 2"/>
    <property type="match status" value="1"/>
</dbReference>
<proteinExistence type="predicted"/>
<feature type="chain" id="PRO_5007310871" evidence="5">
    <location>
        <begin position="26"/>
        <end position="658"/>
    </location>
</feature>
<protein>
    <submittedName>
        <fullName evidence="8">Crossveinless 2</fullName>
    </submittedName>
</protein>
<keyword evidence="2" id="KW-0964">Secreted</keyword>
<sequence>MEQRLRFIRLASFVIVLGISGLTDAMGLQGKRAKCFQEGQPIAVDHIDKSKCYSCVCQNGLVECKREYCPPTEGCHMLVEKTEDGCCRKCKGCIYNQVHHSSHTEWTDPDNPCKVLRCEAGIVTVSDLQCHTPCANPLPPEPGKCCRTCPECKINGQEATDDRDVISDDPCLKCRCHKGRMTCSKKACPVLQCSPTSQVYPPGECCPVCRGTRVLMNVPKSCRVQTSFIWEEHKFNIDKCTNCTCRNETSICQRSACPVLDCAPDLQKSVPGSCCKQCIIPQEVRMECRFGDHYYEDGQSWKLDACRSCKCHRGRPSCAMTRCNVTLPCAPGTKLVHVPGECCEKCVEVEGVCMVFGDPHYKTFDGKIYTFQGIGKYLLTSDTKAQTFSIRVANDFHNKTYKNAIITKRVAIRYEDFRFNLQQKGRVKLNRKKLTLPYKKDGKVSIEKRNGNVEVTFQNGVKIFWTGQSFLEVTVPAAFKSRLSGLCGNFNGNVQDEFRTRKGRVFKDSEALAFGASWCAGSRAACLSAHRSSRQLARESLCAGRRPEKNRCKYLTKAEFFGECESKLNYFKYYKTCKMDMCKCPSGRCHCDSLLAYARECEKLGVQVAAGWRKESLCEEAAPRPKTTSRRPAFAHVDIERFKRQKNATRARSPVLIH</sequence>
<keyword evidence="9" id="KW-1185">Reference proteome</keyword>
<dbReference type="OrthoDB" id="6019304at2759"/>
<dbReference type="Gene3D" id="6.20.200.20">
    <property type="match status" value="4"/>
</dbReference>
<dbReference type="InterPro" id="IPR052424">
    <property type="entry name" value="Kielin_Chordin-BMP_Reg"/>
</dbReference>
<dbReference type="EMBL" id="KQ971372">
    <property type="protein sequence ID" value="EFA10783.2"/>
    <property type="molecule type" value="Genomic_DNA"/>
</dbReference>
<accession>D6WZI1</accession>
<dbReference type="GO" id="GO:0036122">
    <property type="term" value="F:BMP binding"/>
    <property type="evidence" value="ECO:0000318"/>
    <property type="project" value="GO_Central"/>
</dbReference>
<feature type="signal peptide" evidence="5">
    <location>
        <begin position="1"/>
        <end position="25"/>
    </location>
</feature>
<dbReference type="InterPro" id="IPR014853">
    <property type="entry name" value="VWF/SSPO/ZAN-like_Cys-rich_dom"/>
</dbReference>
<comment type="subcellular location">
    <subcellularLocation>
        <location evidence="1">Secreted</location>
    </subcellularLocation>
</comment>
<dbReference type="PROSITE" id="PS01208">
    <property type="entry name" value="VWFC_1"/>
    <property type="match status" value="2"/>
</dbReference>
<feature type="domain" description="VWFC" evidence="6">
    <location>
        <begin position="220"/>
        <end position="279"/>
    </location>
</feature>
<evidence type="ECO:0000256" key="4">
    <source>
        <dbReference type="ARBA" id="ARBA00022737"/>
    </source>
</evidence>
<evidence type="ECO:0000256" key="3">
    <source>
        <dbReference type="ARBA" id="ARBA00022729"/>
    </source>
</evidence>